<feature type="compositionally biased region" description="Polar residues" evidence="10">
    <location>
        <begin position="2980"/>
        <end position="2996"/>
    </location>
</feature>
<feature type="compositionally biased region" description="Polar residues" evidence="10">
    <location>
        <begin position="2839"/>
        <end position="2851"/>
    </location>
</feature>
<feature type="compositionally biased region" description="Low complexity" evidence="10">
    <location>
        <begin position="2957"/>
        <end position="2971"/>
    </location>
</feature>
<dbReference type="InterPro" id="IPR011011">
    <property type="entry name" value="Znf_FYVE_PHD"/>
</dbReference>
<feature type="compositionally biased region" description="Acidic residues" evidence="10">
    <location>
        <begin position="1461"/>
        <end position="1478"/>
    </location>
</feature>
<dbReference type="SUPFAM" id="SSF57903">
    <property type="entry name" value="FYVE/PHD zinc finger"/>
    <property type="match status" value="5"/>
</dbReference>
<keyword evidence="6" id="KW-0805">Transcription regulation</keyword>
<dbReference type="InterPro" id="IPR001965">
    <property type="entry name" value="Znf_PHD"/>
</dbReference>
<dbReference type="EMBL" id="QNGE01001872">
    <property type="protein sequence ID" value="KAA3676660.1"/>
    <property type="molecule type" value="Genomic_DNA"/>
</dbReference>
<evidence type="ECO:0000313" key="14">
    <source>
        <dbReference type="Proteomes" id="UP000324629"/>
    </source>
</evidence>
<dbReference type="PANTHER" id="PTHR45888:SF6">
    <property type="entry name" value="HL01030P-RELATED"/>
    <property type="match status" value="1"/>
</dbReference>
<dbReference type="PROSITE" id="PS50016">
    <property type="entry name" value="ZF_PHD_2"/>
    <property type="match status" value="5"/>
</dbReference>
<feature type="compositionally biased region" description="Low complexity" evidence="10">
    <location>
        <begin position="2713"/>
        <end position="2722"/>
    </location>
</feature>
<dbReference type="InterPro" id="IPR001841">
    <property type="entry name" value="Znf_RING"/>
</dbReference>
<dbReference type="GO" id="GO:0008270">
    <property type="term" value="F:zinc ion binding"/>
    <property type="evidence" value="ECO:0007669"/>
    <property type="project" value="UniProtKB-KW"/>
</dbReference>
<comment type="subcellular location">
    <subcellularLocation>
        <location evidence="1">Nucleus</location>
    </subcellularLocation>
</comment>
<feature type="region of interest" description="Disordered" evidence="10">
    <location>
        <begin position="2759"/>
        <end position="2810"/>
    </location>
</feature>
<keyword evidence="3" id="KW-0677">Repeat</keyword>
<reference evidence="13 14" key="1">
    <citation type="journal article" date="2019" name="Gigascience">
        <title>Whole-genome sequence of the oriental lung fluke Paragonimus westermani.</title>
        <authorList>
            <person name="Oey H."/>
            <person name="Zakrzewski M."/>
            <person name="Narain K."/>
            <person name="Devi K.R."/>
            <person name="Agatsuma T."/>
            <person name="Nawaratna S."/>
            <person name="Gobert G.N."/>
            <person name="Jones M.K."/>
            <person name="Ragan M.A."/>
            <person name="McManus D.P."/>
            <person name="Krause L."/>
        </authorList>
    </citation>
    <scope>NUCLEOTIDE SEQUENCE [LARGE SCALE GENOMIC DNA]</scope>
    <source>
        <strain evidence="13 14">IND2009</strain>
    </source>
</reference>
<feature type="domain" description="PHD-type" evidence="11">
    <location>
        <begin position="960"/>
        <end position="1012"/>
    </location>
</feature>
<keyword evidence="14" id="KW-1185">Reference proteome</keyword>
<feature type="compositionally biased region" description="Low complexity" evidence="10">
    <location>
        <begin position="2790"/>
        <end position="2807"/>
    </location>
</feature>
<evidence type="ECO:0000256" key="9">
    <source>
        <dbReference type="PROSITE-ProRule" id="PRU00146"/>
    </source>
</evidence>
<dbReference type="InterPro" id="IPR034732">
    <property type="entry name" value="EPHD"/>
</dbReference>
<feature type="domain" description="PHD-type" evidence="11">
    <location>
        <begin position="424"/>
        <end position="474"/>
    </location>
</feature>
<dbReference type="FunFam" id="3.30.40.10:FF:000852">
    <property type="entry name" value="Histone-lysine N-methyltransferase 2C"/>
    <property type="match status" value="1"/>
</dbReference>
<feature type="region of interest" description="Disordered" evidence="10">
    <location>
        <begin position="1697"/>
        <end position="1771"/>
    </location>
</feature>
<feature type="compositionally biased region" description="Polar residues" evidence="10">
    <location>
        <begin position="3450"/>
        <end position="3459"/>
    </location>
</feature>
<feature type="compositionally biased region" description="Polar residues" evidence="10">
    <location>
        <begin position="2865"/>
        <end position="2889"/>
    </location>
</feature>
<evidence type="ECO:0000256" key="6">
    <source>
        <dbReference type="ARBA" id="ARBA00023015"/>
    </source>
</evidence>
<feature type="region of interest" description="Disordered" evidence="10">
    <location>
        <begin position="1309"/>
        <end position="1337"/>
    </location>
</feature>
<feature type="domain" description="PHD-type" evidence="12">
    <location>
        <begin position="258"/>
        <end position="365"/>
    </location>
</feature>
<feature type="compositionally biased region" description="Polar residues" evidence="10">
    <location>
        <begin position="2489"/>
        <end position="2513"/>
    </location>
</feature>
<feature type="compositionally biased region" description="Low complexity" evidence="10">
    <location>
        <begin position="1413"/>
        <end position="1422"/>
    </location>
</feature>
<dbReference type="GO" id="GO:0003713">
    <property type="term" value="F:transcription coactivator activity"/>
    <property type="evidence" value="ECO:0007669"/>
    <property type="project" value="TreeGrafter"/>
</dbReference>
<feature type="domain" description="PHD-type" evidence="11">
    <location>
        <begin position="1009"/>
        <end position="1059"/>
    </location>
</feature>
<gene>
    <name evidence="13" type="ORF">DEA37_0000533</name>
</gene>
<comment type="caution">
    <text evidence="13">The sequence shown here is derived from an EMBL/GenBank/DDBJ whole genome shotgun (WGS) entry which is preliminary data.</text>
</comment>
<dbReference type="InterPro" id="IPR013083">
    <property type="entry name" value="Znf_RING/FYVE/PHD"/>
</dbReference>
<evidence type="ECO:0000256" key="3">
    <source>
        <dbReference type="ARBA" id="ARBA00022737"/>
    </source>
</evidence>
<name>A0A5J4NN48_9TREM</name>
<dbReference type="CDD" id="cd15514">
    <property type="entry name" value="PHD6_KMT2C_like"/>
    <property type="match status" value="1"/>
</dbReference>
<feature type="compositionally biased region" description="Low complexity" evidence="10">
    <location>
        <begin position="2514"/>
        <end position="2527"/>
    </location>
</feature>
<feature type="compositionally biased region" description="Low complexity" evidence="10">
    <location>
        <begin position="2934"/>
        <end position="2943"/>
    </location>
</feature>
<feature type="compositionally biased region" description="Low complexity" evidence="10">
    <location>
        <begin position="3237"/>
        <end position="3253"/>
    </location>
</feature>
<dbReference type="PANTHER" id="PTHR45888">
    <property type="entry name" value="HL01030P-RELATED"/>
    <property type="match status" value="1"/>
</dbReference>
<evidence type="ECO:0000256" key="7">
    <source>
        <dbReference type="ARBA" id="ARBA00023163"/>
    </source>
</evidence>
<feature type="compositionally biased region" description="Polar residues" evidence="10">
    <location>
        <begin position="1572"/>
        <end position="1589"/>
    </location>
</feature>
<evidence type="ECO:0000313" key="13">
    <source>
        <dbReference type="EMBL" id="KAA3676660.1"/>
    </source>
</evidence>
<keyword evidence="5" id="KW-0862">Zinc</keyword>
<evidence type="ECO:0000256" key="5">
    <source>
        <dbReference type="ARBA" id="ARBA00022833"/>
    </source>
</evidence>
<dbReference type="GO" id="GO:0044666">
    <property type="term" value="C:MLL3/4 complex"/>
    <property type="evidence" value="ECO:0007669"/>
    <property type="project" value="TreeGrafter"/>
</dbReference>
<feature type="region of interest" description="Disordered" evidence="10">
    <location>
        <begin position="1560"/>
        <end position="1591"/>
    </location>
</feature>
<feature type="domain" description="PHD-type" evidence="11">
    <location>
        <begin position="1086"/>
        <end position="1141"/>
    </location>
</feature>
<proteinExistence type="predicted"/>
<feature type="non-terminal residue" evidence="13">
    <location>
        <position position="1"/>
    </location>
</feature>
<feature type="region of interest" description="Disordered" evidence="10">
    <location>
        <begin position="1400"/>
        <end position="1478"/>
    </location>
</feature>
<evidence type="ECO:0000256" key="1">
    <source>
        <dbReference type="ARBA" id="ARBA00004123"/>
    </source>
</evidence>
<evidence type="ECO:0000259" key="12">
    <source>
        <dbReference type="PROSITE" id="PS51805"/>
    </source>
</evidence>
<dbReference type="CDD" id="cd15512">
    <property type="entry name" value="PHD4_KMT2C_like"/>
    <property type="match status" value="1"/>
</dbReference>
<feature type="region of interest" description="Disordered" evidence="10">
    <location>
        <begin position="2019"/>
        <end position="2044"/>
    </location>
</feature>
<dbReference type="GO" id="GO:0032259">
    <property type="term" value="P:methylation"/>
    <property type="evidence" value="ECO:0007669"/>
    <property type="project" value="UniProtKB-KW"/>
</dbReference>
<feature type="region of interest" description="Disordered" evidence="10">
    <location>
        <begin position="772"/>
        <end position="810"/>
    </location>
</feature>
<dbReference type="Proteomes" id="UP000324629">
    <property type="component" value="Unassembled WGS sequence"/>
</dbReference>
<feature type="region of interest" description="Disordered" evidence="10">
    <location>
        <begin position="3224"/>
        <end position="3253"/>
    </location>
</feature>
<accession>A0A5J4NN48</accession>
<dbReference type="Gene3D" id="1.10.30.10">
    <property type="entry name" value="High mobility group box domain"/>
    <property type="match status" value="1"/>
</dbReference>
<dbReference type="InterPro" id="IPR019787">
    <property type="entry name" value="Znf_PHD-finger"/>
</dbReference>
<dbReference type="SMART" id="SM00249">
    <property type="entry name" value="PHD"/>
    <property type="match status" value="7"/>
</dbReference>
<sequence>KFSQASVLFLPKYSEWDPEVRPLSFGNNLMSAVSDSAARIRIKVAGEEVIEKCIPDNLLGTRRRSDSDDAFAYDSCIDGKITYLGKDCSVASPLYPVIQVPSDRSVPSLESEIGPVCVFCGFDDRVKFGQGDLRRFHTSEEFVQPPTWYKDVLKSTLAKQASSQSLQLTRSQSARRNQRSHIVTIVPPSLSVSFCDKLVGPYTTLDGCRRLREHKSNGSDGKPCLPGLPNAYFDCEGRPFGLVDELSHIGWPTPPKGEEALQLCHLISRCSPREGGEGSWIFAHHCCASWSTGVHFSEQSHFGLEGVENAARSALNQTCSLCCRLGASLTCRIAKCSRFFHFICAAGAGCLQDVETLELLCPVHLDEAEMQGFHSAQCALCECLGDVSELLFCTGCGSHYHSSCLDPPLQPNPTIRIGWQCVECKTCLICNENKDENKMLVCDVCDKGIHTYCLRPPVSSIPRNGFKCERCRVCLDCGSGRASIISGLNCSVGLGDFQVPSYISPQPIANAYVTWPGRRCTKCHRMVHAECDPLQSSGAITGSPSSTPSEDASSNVGLGYLCPACRVRGSATPSEAASTTASLRASPVHGCGNSSNSGGDGSDEVFPSSVVLDEPGRSGASMPSTLCAGSAGAWVNTPSSCTSNSTTPNTEPGKQQVLLNVQEPAVATAAALTVASSSGLRGASASPRSNTKSYSNVGGVGRAASAYSLTTRVTSEIIVTSANQTTGRKRGANAASGALLEASKSGGLSKSVNLGNGTMSVTKTGALKRAAGANTVTMTSRSRRTKTRKASLASEKPMQPPLPPSHTPPINPKGVNPLVLNKSAPHRSLDSDAWKADVWLSSGPVASCTRSALTSVAVTAACTSAPFVKSVRTSDVTNRAGNDTAGKRRKRLQDRLPFFGVHKQMWSSRSINIADSLMTTNLERGCEVQSEYESKASDEKDDHPSTVVLCRADDKFVLEQDMCVACGSIGLDTVLLACAQCGQCYHPFCADVPKITRTMIEKGWRCLDCTVCEGCGGTTNESLLLLCDDCDISYHTYCLDPPLQEVPKGGWKCSECVMCTNCGQRDPGLHGKWHANYSLCAPCASLATCPVCTVAYREGELLIRCALCSRWSHAGCDQLRTEDELELASDLGYNCLLCREAGAEMGAGHVQVLAYRQASGGSSNSLDGCKFGDGADSLFADKLLDEEGSLQSVVDAEVDSATYADWKSPSLQSEEDGGSLLTPAGSGLVATAQDSVRHPSGSSKNSTHNAFTPALLSTANGKSIGSQNNKNRRAANLGIGGFRAKPNRVAQTKKMQLAAASDPTCQSSAYGTLPSCVGDPGPASKRRRQNRKKSELEDNYPDYLMEAFYGVSLLTAKKQPFKRKKVSTGSTALFQKGPGGELLSAHQGVSLSKSILAQRNTPGFKSAHQKRLSTGSRSSVSSMGQLDGKPVDWSDPVTVEDEEEATAGDGSVTGEEHGLEETEEDFDMDDDLDGNFDDLRDLEDEFDAEAFDGDADDDLSTTLAHSDSSSIRASSEIKLGGALFENHVLLADQNAHKHDSRLLRTTSLPETSMDSYLSTTTGTVGQPAGLKPSSSSYGSAVTPSVTHSPQLPFKGTPFRTSLFHEKQLSGSQVLSTGVPEAKADLLVSHMDHPSSTNMENLASQIVSSVTKCGTHTTVTQMPSAHDHLGQDVSASGLDEVSDLMFMQDYFMNIDDLTDPEEIEPSPSPISSVTATSHSVQPSQRSTSNTLALQKASSQKPPLVMSTQTYPQPDQSQLLTAHPKPAADHPTRGVSIELSTNLTQTCMLPTDLDSSNHSKQFLVQQPQALSASFPPHRNPPPTQNVSAKVPTAVEQRVPSHIGSPTVMLTRVVEATDHTDLLLVQQEQPELSQLVNFRGQQHQFPRVSSLHTSGTSTISSGRLMDLIEPTHASTPGSHLVISSREFDGGSPVIDLPSSRSGFPGRSSVNPSAGHLPELSVSDIETQLGPTVGFELNDVFKGLATNETNAGMLPDHHPKESTYPNDVDTMGSEIVGQRLPQSQPQMSQSMHARYSTNQPGSHTAQSGAEQILRNAHAQHPVEHTRDVQQAIQPNLAASIQRASPLNTVPVQQQQAQQYHHPQSARVHLQPSQFDPQGPRLQVRGPQPSYVYAHVVPAPRRVLTQTPKPNSQRLVHSPGLAASHSAVVTGQPHVQMLVSGHPSTNYITQTVPPKSPHERTPPPPPPYPTQAIRQPGMWQPQTAQTRLLAPTGQNTIMLTATGQGLSGTNSSSTQLIMSPPQTPVQVQTQHVLTSSIPQPSRSEQVQRTAASVPQNPSQHVPAHLVMHGQQVVQQHSQLHPYQTEHPCVPGSRQIAFTGGGTHMAPGHSVSALPSSQMSPGVLRFNPSTEEMLARGGPSESHLITMLSPTRAVDPTLGHRVGQLGVIPGAVHMNPSSGHVVATPNTPSAASSSRRINYNKWEEDERLGSQSTIAPVLHANMSHPTLRGLVPEFVARAKEISKLWRRLSSEERTTWVSQARNNRTNLRGGHSQVTPASTPSSLHPSNMSMSSSENVTRQQYSSTAASLLSCEPASGLEGMVAHVHPSQSVDPSQLRMSSSSSQILQHTHIQQPAVSSVQSDQVLHSSSDAHTRLRAESTSAIHTVAVGVTDGHQSIMNDASFIDTHNQLHQQHCTTLDQGLKKVTEDIPTPLDSHSDSISKTWQSPVSGIINAHSILGEVVTSLPSSYETDTRELHTRSSPSSTLSQTPSIANLCTQSPQLISACVTQAASTVYHTVMNQAYRSQLTQPKTPQPGATSDSSSPSLMKRHSSVPCASGNSPSSVPPSRNSDSASPGLTHQMQHAYMTNFTVASPGSASLASPGTSRPPSRQQGIQSFNAVPPPPPPIWPPSASVSTNQVPSNILMSPNRMKQQTSPPINPVAQIQSNSSSISPVSLRSPLGAPTSGFLPPHLHANHTGVVSSFVSPSQSPAPSPSTQHPGMLVSQRSGYSSTSSSALPSPHPSPVSQNPCATPMAPTQTPTSFEGQLSHAIVLQTNTYNNTSVASMGQPHNSMHVLSAPGTPVPGSSPGMLVGTSQSHVAHTGSGLFSIGGSSSNSYVVCPPKPELLHSGTTVVLSSTDSGNHRQGLPVMTTSMVMDEMHTSAQSSFPSHSACQTQPVYSNTEMERQRLKEILAKQVHQRQLQQQQQQQQLQEHEHGVIRHTQVIPPTMQHGQQLVSVPYPANDQPNTIYVQQQQTNEPTYVAYPGQTTWQYHNSPVPPRHQPKQVYYAQHQQQQPIPQSQPSHLLFQQLAGRPASLSPVVSRPSTTPLTQSPQAISPALQQTLTSTHYFTPTASPVSQEFITSGSLMQATSKPTPLSHCTAEMGQLNAYAAEQKGQFCSQNLVPGLTSMTHAVSEHSYATMSLQRVESGFSGSASVPSEICSSGSMIATGLGPLSPRGSSGHGLEEVGYEPPVIVSRVVAAKEKRYPASTLMNVAHSSGHLGSTMPSRPPSQQPQSHHHFHHHPSHHQQQYQSISGLSPVDMGLPSTACVSDMSSGTAQFFHTFEPDELNIRSVHPHMLSVHHSERSVNVRPSSLSGMSEFCSVSPSAHTRTVAGIQPPITCLIKQPFVSPNDPSLTDQRSSHV</sequence>
<evidence type="ECO:0000256" key="10">
    <source>
        <dbReference type="SAM" id="MobiDB-lite"/>
    </source>
</evidence>
<feature type="compositionally biased region" description="Polar residues" evidence="10">
    <location>
        <begin position="1712"/>
        <end position="1758"/>
    </location>
</feature>
<keyword evidence="2" id="KW-0479">Metal-binding</keyword>
<feature type="region of interest" description="Disordered" evidence="10">
    <location>
        <begin position="2702"/>
        <end position="2722"/>
    </location>
</feature>
<protein>
    <submittedName>
        <fullName evidence="13">Histone-lysine N-methyltransferase MLL3</fullName>
    </submittedName>
</protein>
<feature type="region of interest" description="Disordered" evidence="10">
    <location>
        <begin position="2934"/>
        <end position="2996"/>
    </location>
</feature>
<organism evidence="13 14">
    <name type="scientific">Paragonimus westermani</name>
    <dbReference type="NCBI Taxonomy" id="34504"/>
    <lineage>
        <taxon>Eukaryota</taxon>
        <taxon>Metazoa</taxon>
        <taxon>Spiralia</taxon>
        <taxon>Lophotrochozoa</taxon>
        <taxon>Platyhelminthes</taxon>
        <taxon>Trematoda</taxon>
        <taxon>Digenea</taxon>
        <taxon>Plagiorchiida</taxon>
        <taxon>Troglotremata</taxon>
        <taxon>Troglotrematidae</taxon>
        <taxon>Paragonimus</taxon>
    </lineage>
</organism>
<dbReference type="CDD" id="cd15513">
    <property type="entry name" value="PHD5_KMT2C_like"/>
    <property type="match status" value="1"/>
</dbReference>
<keyword evidence="13" id="KW-0808">Transferase</keyword>
<feature type="compositionally biased region" description="Low complexity" evidence="10">
    <location>
        <begin position="677"/>
        <end position="689"/>
    </location>
</feature>
<keyword evidence="8" id="KW-0539">Nucleus</keyword>
<feature type="region of interest" description="Disordered" evidence="10">
    <location>
        <begin position="2827"/>
        <end position="2910"/>
    </location>
</feature>
<feature type="region of interest" description="Disordered" evidence="10">
    <location>
        <begin position="677"/>
        <end position="697"/>
    </location>
</feature>
<feature type="region of interest" description="Disordered" evidence="10">
    <location>
        <begin position="2083"/>
        <end position="2114"/>
    </location>
</feature>
<feature type="compositionally biased region" description="Low complexity" evidence="10">
    <location>
        <begin position="2827"/>
        <end position="2837"/>
    </location>
</feature>
<feature type="compositionally biased region" description="Polar residues" evidence="10">
    <location>
        <begin position="2031"/>
        <end position="2044"/>
    </location>
</feature>
<dbReference type="Pfam" id="PF13771">
    <property type="entry name" value="zf-HC5HC2H"/>
    <property type="match status" value="1"/>
</dbReference>
<dbReference type="GO" id="GO:0042800">
    <property type="term" value="F:histone H3K4 methyltransferase activity"/>
    <property type="evidence" value="ECO:0007669"/>
    <property type="project" value="TreeGrafter"/>
</dbReference>
<dbReference type="GO" id="GO:0045944">
    <property type="term" value="P:positive regulation of transcription by RNA polymerase II"/>
    <property type="evidence" value="ECO:0007669"/>
    <property type="project" value="TreeGrafter"/>
</dbReference>
<evidence type="ECO:0000256" key="4">
    <source>
        <dbReference type="ARBA" id="ARBA00022771"/>
    </source>
</evidence>
<evidence type="ECO:0000259" key="11">
    <source>
        <dbReference type="PROSITE" id="PS50016"/>
    </source>
</evidence>
<keyword evidence="7" id="KW-0804">Transcription</keyword>
<keyword evidence="13" id="KW-0489">Methyltransferase</keyword>
<feature type="compositionally biased region" description="Basic residues" evidence="10">
    <location>
        <begin position="3470"/>
        <end position="3480"/>
    </location>
</feature>
<evidence type="ECO:0000256" key="8">
    <source>
        <dbReference type="ARBA" id="ARBA00023242"/>
    </source>
</evidence>
<evidence type="ECO:0000256" key="2">
    <source>
        <dbReference type="ARBA" id="ARBA00022723"/>
    </source>
</evidence>
<dbReference type="PROSITE" id="PS51805">
    <property type="entry name" value="EPHD"/>
    <property type="match status" value="1"/>
</dbReference>
<dbReference type="SMART" id="SM00184">
    <property type="entry name" value="RING"/>
    <property type="match status" value="6"/>
</dbReference>
<feature type="compositionally biased region" description="Polar residues" evidence="10">
    <location>
        <begin position="2759"/>
        <end position="2778"/>
    </location>
</feature>
<dbReference type="CDD" id="cd15509">
    <property type="entry name" value="PHD1_KMT2C_like"/>
    <property type="match status" value="1"/>
</dbReference>
<dbReference type="InterPro" id="IPR036910">
    <property type="entry name" value="HMG_box_dom_sf"/>
</dbReference>
<feature type="domain" description="PHD-type" evidence="11">
    <location>
        <begin position="375"/>
        <end position="427"/>
    </location>
</feature>
<feature type="compositionally biased region" description="Pro residues" evidence="10">
    <location>
        <begin position="798"/>
        <end position="810"/>
    </location>
</feature>
<feature type="region of interest" description="Disordered" evidence="10">
    <location>
        <begin position="2487"/>
        <end position="2535"/>
    </location>
</feature>
<feature type="compositionally biased region" description="Low complexity" evidence="10">
    <location>
        <begin position="2899"/>
        <end position="2910"/>
    </location>
</feature>
<feature type="region of interest" description="Disordered" evidence="10">
    <location>
        <begin position="3450"/>
        <end position="3491"/>
    </location>
</feature>
<dbReference type="Gene3D" id="3.30.40.10">
    <property type="entry name" value="Zinc/RING finger domain, C3HC4 (zinc finger)"/>
    <property type="match status" value="6"/>
</dbReference>
<dbReference type="Pfam" id="PF00628">
    <property type="entry name" value="PHD"/>
    <property type="match status" value="4"/>
</dbReference>
<feature type="region of interest" description="Disordered" evidence="10">
    <location>
        <begin position="576"/>
        <end position="623"/>
    </location>
</feature>
<keyword evidence="4 9" id="KW-0863">Zinc-finger</keyword>
<feature type="compositionally biased region" description="Pro residues" evidence="10">
    <location>
        <begin position="2853"/>
        <end position="2862"/>
    </location>
</feature>